<evidence type="ECO:0000313" key="3">
    <source>
        <dbReference type="Proteomes" id="UP000215335"/>
    </source>
</evidence>
<accession>A0A232EIR8</accession>
<protein>
    <recommendedName>
        <fullName evidence="1">DUF4817 domain-containing protein</fullName>
    </recommendedName>
</protein>
<dbReference type="AlphaFoldDB" id="A0A232EIR8"/>
<evidence type="ECO:0000259" key="1">
    <source>
        <dbReference type="Pfam" id="PF16087"/>
    </source>
</evidence>
<dbReference type="Pfam" id="PF16087">
    <property type="entry name" value="DUF4817"/>
    <property type="match status" value="1"/>
</dbReference>
<proteinExistence type="predicted"/>
<sequence>MADYGPNEIVDMIMILGESRNNYAAAARIYAERYPIRRHPNESTFTNTGELKRHNCHYWSDEDPHWFRPIDNQHRWSVMVWCGIINGYLIDENPHWFRPIDNQHCWSVTVWCGIINGYSIGPYFIEENVNGFWISEKVKLQVDYTVQTHPDTKPICTMFLTLKKLLFFITFPSFTSNKLLLLLLLR</sequence>
<name>A0A232EIR8_9HYME</name>
<keyword evidence="3" id="KW-1185">Reference proteome</keyword>
<dbReference type="PANTHER" id="PTHR47326">
    <property type="entry name" value="TRANSPOSABLE ELEMENT TC3 TRANSPOSASE-LIKE PROTEIN"/>
    <property type="match status" value="1"/>
</dbReference>
<gene>
    <name evidence="2" type="ORF">TSAR_005806</name>
</gene>
<dbReference type="Proteomes" id="UP000215335">
    <property type="component" value="Unassembled WGS sequence"/>
</dbReference>
<reference evidence="2 3" key="1">
    <citation type="journal article" date="2017" name="Curr. Biol.">
        <title>The Evolution of Venom by Co-option of Single-Copy Genes.</title>
        <authorList>
            <person name="Martinson E.O."/>
            <person name="Mrinalini"/>
            <person name="Kelkar Y.D."/>
            <person name="Chang C.H."/>
            <person name="Werren J.H."/>
        </authorList>
    </citation>
    <scope>NUCLEOTIDE SEQUENCE [LARGE SCALE GENOMIC DNA]</scope>
    <source>
        <strain evidence="2 3">Alberta</strain>
        <tissue evidence="2">Whole body</tissue>
    </source>
</reference>
<evidence type="ECO:0000313" key="2">
    <source>
        <dbReference type="EMBL" id="OXU18253.1"/>
    </source>
</evidence>
<dbReference type="OrthoDB" id="9986793at2759"/>
<feature type="domain" description="DUF4817" evidence="1">
    <location>
        <begin position="10"/>
        <end position="47"/>
    </location>
</feature>
<dbReference type="InterPro" id="IPR032135">
    <property type="entry name" value="DUF4817"/>
</dbReference>
<comment type="caution">
    <text evidence="2">The sequence shown here is derived from an EMBL/GenBank/DDBJ whole genome shotgun (WGS) entry which is preliminary data.</text>
</comment>
<dbReference type="EMBL" id="NNAY01004166">
    <property type="protein sequence ID" value="OXU18253.1"/>
    <property type="molecule type" value="Genomic_DNA"/>
</dbReference>
<organism evidence="2 3">
    <name type="scientific">Trichomalopsis sarcophagae</name>
    <dbReference type="NCBI Taxonomy" id="543379"/>
    <lineage>
        <taxon>Eukaryota</taxon>
        <taxon>Metazoa</taxon>
        <taxon>Ecdysozoa</taxon>
        <taxon>Arthropoda</taxon>
        <taxon>Hexapoda</taxon>
        <taxon>Insecta</taxon>
        <taxon>Pterygota</taxon>
        <taxon>Neoptera</taxon>
        <taxon>Endopterygota</taxon>
        <taxon>Hymenoptera</taxon>
        <taxon>Apocrita</taxon>
        <taxon>Proctotrupomorpha</taxon>
        <taxon>Chalcidoidea</taxon>
        <taxon>Pteromalidae</taxon>
        <taxon>Pteromalinae</taxon>
        <taxon>Trichomalopsis</taxon>
    </lineage>
</organism>
<dbReference type="PANTHER" id="PTHR47326:SF1">
    <property type="entry name" value="HTH PSQ-TYPE DOMAIN-CONTAINING PROTEIN"/>
    <property type="match status" value="1"/>
</dbReference>